<reference evidence="6 7" key="1">
    <citation type="journal article" date="2016" name="Nat. Commun.">
        <title>Thousands of microbial genomes shed light on interconnected biogeochemical processes in an aquifer system.</title>
        <authorList>
            <person name="Anantharaman K."/>
            <person name="Brown C.T."/>
            <person name="Hug L.A."/>
            <person name="Sharon I."/>
            <person name="Castelle C.J."/>
            <person name="Probst A.J."/>
            <person name="Thomas B.C."/>
            <person name="Singh A."/>
            <person name="Wilkins M.J."/>
            <person name="Karaoz U."/>
            <person name="Brodie E.L."/>
            <person name="Williams K.H."/>
            <person name="Hubbard S.S."/>
            <person name="Banfield J.F."/>
        </authorList>
    </citation>
    <scope>NUCLEOTIDE SEQUENCE [LARGE SCALE GENOMIC DNA]</scope>
</reference>
<dbReference type="PROSITE" id="PS51918">
    <property type="entry name" value="RADICAL_SAM"/>
    <property type="match status" value="1"/>
</dbReference>
<keyword evidence="3" id="KW-0408">Iron</keyword>
<keyword evidence="2" id="KW-0479">Metal-binding</keyword>
<dbReference type="GO" id="GO:0046872">
    <property type="term" value="F:metal ion binding"/>
    <property type="evidence" value="ECO:0007669"/>
    <property type="project" value="UniProtKB-KW"/>
</dbReference>
<dbReference type="PANTHER" id="PTHR11228:SF7">
    <property type="entry name" value="PQQA PEPTIDE CYCLASE"/>
    <property type="match status" value="1"/>
</dbReference>
<proteinExistence type="predicted"/>
<evidence type="ECO:0000313" key="7">
    <source>
        <dbReference type="Proteomes" id="UP000179243"/>
    </source>
</evidence>
<dbReference type="CDD" id="cd01335">
    <property type="entry name" value="Radical_SAM"/>
    <property type="match status" value="1"/>
</dbReference>
<dbReference type="GO" id="GO:0003824">
    <property type="term" value="F:catalytic activity"/>
    <property type="evidence" value="ECO:0007669"/>
    <property type="project" value="InterPro"/>
</dbReference>
<dbReference type="InterPro" id="IPR050377">
    <property type="entry name" value="Radical_SAM_PqqE_MftC-like"/>
</dbReference>
<evidence type="ECO:0000256" key="1">
    <source>
        <dbReference type="ARBA" id="ARBA00022691"/>
    </source>
</evidence>
<dbReference type="Proteomes" id="UP000179243">
    <property type="component" value="Unassembled WGS sequence"/>
</dbReference>
<dbReference type="Gene3D" id="3.20.20.70">
    <property type="entry name" value="Aldolase class I"/>
    <property type="match status" value="1"/>
</dbReference>
<dbReference type="SUPFAM" id="SSF102114">
    <property type="entry name" value="Radical SAM enzymes"/>
    <property type="match status" value="1"/>
</dbReference>
<dbReference type="EMBL" id="MFYX01000120">
    <property type="protein sequence ID" value="OGK01730.1"/>
    <property type="molecule type" value="Genomic_DNA"/>
</dbReference>
<keyword evidence="1" id="KW-0949">S-adenosyl-L-methionine</keyword>
<feature type="domain" description="Radical SAM core" evidence="5">
    <location>
        <begin position="16"/>
        <end position="221"/>
    </location>
</feature>
<evidence type="ECO:0000256" key="2">
    <source>
        <dbReference type="ARBA" id="ARBA00022723"/>
    </source>
</evidence>
<evidence type="ECO:0000259" key="5">
    <source>
        <dbReference type="PROSITE" id="PS51918"/>
    </source>
</evidence>
<dbReference type="SFLD" id="SFLDS00029">
    <property type="entry name" value="Radical_SAM"/>
    <property type="match status" value="1"/>
</dbReference>
<gene>
    <name evidence="6" type="ORF">A2519_22930</name>
</gene>
<dbReference type="PANTHER" id="PTHR11228">
    <property type="entry name" value="RADICAL SAM DOMAIN PROTEIN"/>
    <property type="match status" value="1"/>
</dbReference>
<accession>A0A1F7F4Z3</accession>
<keyword evidence="4" id="KW-0411">Iron-sulfur</keyword>
<comment type="caution">
    <text evidence="6">The sequence shown here is derived from an EMBL/GenBank/DDBJ whole genome shotgun (WGS) entry which is preliminary data.</text>
</comment>
<evidence type="ECO:0000256" key="3">
    <source>
        <dbReference type="ARBA" id="ARBA00023004"/>
    </source>
</evidence>
<dbReference type="Pfam" id="PF04055">
    <property type="entry name" value="Radical_SAM"/>
    <property type="match status" value="1"/>
</dbReference>
<name>A0A1F7F4Z3_UNCRA</name>
<sequence length="321" mass="35983">MDINRKLKIFKCAFQSGATPFASLFVTRVCNRSCSFCNVHRQPGKELSTDEWKKAVDALYSWGVRNVSINGGEPFLRKDIGELVSYASRQKGCVTWLFTNGTLLDNGHLAQLKDLDFLCASLNGLDDQTPAAISRFLGELKKCETFGITPALLVVITAENVDSILAIARECVGQGILFDFGILQDVGSLFSAQTGPQKPSYEKLKKLFTELAALRAKTGKILPSYPLLRKAADFYRKNNWKCPTAKNPFIVVNADGMLMPCQEFATNLSIFDITSLKDKRWIKAKKLVVDQCRGCSWTCYYQKTFRNPFDLLHESVTLLKF</sequence>
<dbReference type="GO" id="GO:0051536">
    <property type="term" value="F:iron-sulfur cluster binding"/>
    <property type="evidence" value="ECO:0007669"/>
    <property type="project" value="UniProtKB-KW"/>
</dbReference>
<organism evidence="6 7">
    <name type="scientific">Candidatus Raymondbacteria bacterium RIFOXYD12_FULL_49_13</name>
    <dbReference type="NCBI Taxonomy" id="1817890"/>
    <lineage>
        <taxon>Bacteria</taxon>
        <taxon>Raymondiibacteriota</taxon>
    </lineage>
</organism>
<dbReference type="SFLD" id="SFLDG01067">
    <property type="entry name" value="SPASM/twitch_domain_containing"/>
    <property type="match status" value="1"/>
</dbReference>
<dbReference type="InterPro" id="IPR007197">
    <property type="entry name" value="rSAM"/>
</dbReference>
<dbReference type="AlphaFoldDB" id="A0A1F7F4Z3"/>
<dbReference type="InterPro" id="IPR013785">
    <property type="entry name" value="Aldolase_TIM"/>
</dbReference>
<evidence type="ECO:0000256" key="4">
    <source>
        <dbReference type="ARBA" id="ARBA00023014"/>
    </source>
</evidence>
<evidence type="ECO:0000313" key="6">
    <source>
        <dbReference type="EMBL" id="OGK01730.1"/>
    </source>
</evidence>
<protein>
    <recommendedName>
        <fullName evidence="5">Radical SAM core domain-containing protein</fullName>
    </recommendedName>
</protein>
<dbReference type="InterPro" id="IPR058240">
    <property type="entry name" value="rSAM_sf"/>
</dbReference>